<dbReference type="CDD" id="cd18799">
    <property type="entry name" value="SF2_C_EcoAI-like"/>
    <property type="match status" value="1"/>
</dbReference>
<dbReference type="Pfam" id="PF13588">
    <property type="entry name" value="HSDR_N_2"/>
    <property type="match status" value="1"/>
</dbReference>
<gene>
    <name evidence="2" type="ORF">H8K26_05590</name>
</gene>
<dbReference type="InterPro" id="IPR029464">
    <property type="entry name" value="HSDR_N"/>
</dbReference>
<dbReference type="InterPro" id="IPR027417">
    <property type="entry name" value="P-loop_NTPase"/>
</dbReference>
<dbReference type="Proteomes" id="UP000637632">
    <property type="component" value="Unassembled WGS sequence"/>
</dbReference>
<dbReference type="InterPro" id="IPR001650">
    <property type="entry name" value="Helicase_C-like"/>
</dbReference>
<dbReference type="Gene3D" id="3.40.50.300">
    <property type="entry name" value="P-loop containing nucleotide triphosphate hydrolases"/>
    <property type="match status" value="2"/>
</dbReference>
<dbReference type="GO" id="GO:0004386">
    <property type="term" value="F:helicase activity"/>
    <property type="evidence" value="ECO:0007669"/>
    <property type="project" value="UniProtKB-KW"/>
</dbReference>
<dbReference type="Pfam" id="PF04851">
    <property type="entry name" value="ResIII"/>
    <property type="match status" value="1"/>
</dbReference>
<dbReference type="SUPFAM" id="SSF52540">
    <property type="entry name" value="P-loop containing nucleoside triphosphate hydrolases"/>
    <property type="match status" value="1"/>
</dbReference>
<dbReference type="InterPro" id="IPR014001">
    <property type="entry name" value="Helicase_ATP-bd"/>
</dbReference>
<keyword evidence="3" id="KW-1185">Reference proteome</keyword>
<evidence type="ECO:0000259" key="1">
    <source>
        <dbReference type="PROSITE" id="PS51192"/>
    </source>
</evidence>
<comment type="caution">
    <text evidence="2">The sequence shown here is derived from an EMBL/GenBank/DDBJ whole genome shotgun (WGS) entry which is preliminary data.</text>
</comment>
<evidence type="ECO:0000313" key="2">
    <source>
        <dbReference type="EMBL" id="MBC3810908.1"/>
    </source>
</evidence>
<dbReference type="InterPro" id="IPR006935">
    <property type="entry name" value="Helicase/UvrB_N"/>
</dbReference>
<dbReference type="NCBIfam" id="NF046051">
    <property type="entry name" value="restrict_EcoAI"/>
    <property type="match status" value="1"/>
</dbReference>
<proteinExistence type="predicted"/>
<dbReference type="PANTHER" id="PTHR47396">
    <property type="entry name" value="TYPE I RESTRICTION ENZYME ECOKI R PROTEIN"/>
    <property type="match status" value="1"/>
</dbReference>
<keyword evidence="2" id="KW-0378">Hydrolase</keyword>
<reference evidence="2 3" key="1">
    <citation type="submission" date="2020-08" db="EMBL/GenBank/DDBJ databases">
        <title>Novel species isolated from subtropical streams in China.</title>
        <authorList>
            <person name="Lu H."/>
        </authorList>
    </citation>
    <scope>NUCLEOTIDE SEQUENCE [LARGE SCALE GENOMIC DNA]</scope>
    <source>
        <strain evidence="2 3">CCTCC AB 2015119</strain>
    </source>
</reference>
<accession>A0ABR6XDV2</accession>
<protein>
    <submittedName>
        <fullName evidence="2">DEAD/DEAH box helicase family protein</fullName>
    </submittedName>
</protein>
<keyword evidence="2" id="KW-0067">ATP-binding</keyword>
<keyword evidence="2" id="KW-0347">Helicase</keyword>
<dbReference type="PROSITE" id="PS51192">
    <property type="entry name" value="HELICASE_ATP_BIND_1"/>
    <property type="match status" value="1"/>
</dbReference>
<name>A0ABR6XDV2_9BURK</name>
<dbReference type="InterPro" id="IPR013670">
    <property type="entry name" value="EcoEI_R_C_dom"/>
</dbReference>
<sequence>MSKKALSERDICSKYITPAILHAGWDLHTQIREEVSFTKGRIIVRGKLHTRGEQKRADYILYHKKNIPIAVIEAKDNKHNVGDGMQQALNYAETLGVPFVFSSNGDAFQFHDRTGNAAKTEIEISLAQFPTPSELWQRYCVWKGIATPEAIQTVEMPYYDDGTGRAPRYYQANAINNTVEAIARGQQRVLLVMATGTGKTYTAFQIIWRLWKSGTKKRILFLADRNILVDQTKNNDFKPFGAAMTKISKRQVDKSYEIYLCLYQAVTGSEEEQNIYKQFTPDFFDLIVIDECHRGSAAEDSAWRSILTYFSNATHVGLTATPKETKEVSSINYFGDPVYSYTLKQGIEDGFLAPYKVVRIDIDKDLQGWRPSKGQLDKHGQEIEDRIYNQVDMDRTLVLEKRTELVAKKITEFLTATDPYAKTIVFCDDIDHAERMRQALVNLNPERVKESRKYIMRITGDEKEGKVELDNFINPEERYPVIATTSKLMTTGVDAQTCKLVVLDQHIKSMTEFKQMIGRGTRINEDYNKYWFTIMDFKKATELFADKDFDGEPVIIYEPKGADSPVPPDEVVEIALDEHGNPIAPAYPEDQDPFAYDESQTQLGDDEVRQGRVKYIVGDVDVYVTSERVQYMGPDGKLITESLKDYTRQTIRKDYSSLDQFLLRWSKAGRKSAILQELEQHGVLLEALAQDVGKDFDAFDLICHVAFDQPPLTRRERADQVKKRNYFTKYGEQARQVLEILLEKYADTGIENIEDIKILTLDPFKNMGTASELVSAFGGKPAYMAALHELELNLYA</sequence>
<dbReference type="InterPro" id="IPR050742">
    <property type="entry name" value="Helicase_Restrict-Modif_Enz"/>
</dbReference>
<dbReference type="RefSeq" id="WP_190477978.1">
    <property type="nucleotide sequence ID" value="NZ_JACOFT010000002.1"/>
</dbReference>
<dbReference type="EMBL" id="JACOFT010000002">
    <property type="protein sequence ID" value="MBC3810908.1"/>
    <property type="molecule type" value="Genomic_DNA"/>
</dbReference>
<organism evidence="2 3">
    <name type="scientific">Undibacterium aquatile</name>
    <dbReference type="NCBI Taxonomy" id="1537398"/>
    <lineage>
        <taxon>Bacteria</taxon>
        <taxon>Pseudomonadati</taxon>
        <taxon>Pseudomonadota</taxon>
        <taxon>Betaproteobacteria</taxon>
        <taxon>Burkholderiales</taxon>
        <taxon>Oxalobacteraceae</taxon>
        <taxon>Undibacterium</taxon>
    </lineage>
</organism>
<dbReference type="Pfam" id="PF00271">
    <property type="entry name" value="Helicase_C"/>
    <property type="match status" value="1"/>
</dbReference>
<dbReference type="Gene3D" id="3.90.1570.30">
    <property type="match status" value="1"/>
</dbReference>
<dbReference type="SMART" id="SM00487">
    <property type="entry name" value="DEXDc"/>
    <property type="match status" value="1"/>
</dbReference>
<feature type="domain" description="Helicase ATP-binding" evidence="1">
    <location>
        <begin position="180"/>
        <end position="340"/>
    </location>
</feature>
<keyword evidence="2" id="KW-0547">Nucleotide-binding</keyword>
<dbReference type="PANTHER" id="PTHR47396:SF1">
    <property type="entry name" value="ATP-DEPENDENT HELICASE IRC3-RELATED"/>
    <property type="match status" value="1"/>
</dbReference>
<dbReference type="CDD" id="cd18032">
    <property type="entry name" value="DEXHc_RE_I_III_res"/>
    <property type="match status" value="1"/>
</dbReference>
<dbReference type="Pfam" id="PF08463">
    <property type="entry name" value="EcoEI_R_C"/>
    <property type="match status" value="1"/>
</dbReference>
<evidence type="ECO:0000313" key="3">
    <source>
        <dbReference type="Proteomes" id="UP000637632"/>
    </source>
</evidence>